<dbReference type="Gene3D" id="3.10.129.10">
    <property type="entry name" value="Hotdog Thioesterase"/>
    <property type="match status" value="2"/>
</dbReference>
<dbReference type="GO" id="GO:0016289">
    <property type="term" value="F:acyl-CoA hydrolase activity"/>
    <property type="evidence" value="ECO:0007669"/>
    <property type="project" value="UniProtKB-ARBA"/>
</dbReference>
<evidence type="ECO:0000313" key="4">
    <source>
        <dbReference type="Proteomes" id="UP000271469"/>
    </source>
</evidence>
<dbReference type="CDD" id="cd03443">
    <property type="entry name" value="PaaI_thioesterase"/>
    <property type="match status" value="1"/>
</dbReference>
<accession>A0A3G8JQZ0</accession>
<feature type="domain" description="Thioesterase" evidence="2">
    <location>
        <begin position="191"/>
        <end position="264"/>
    </location>
</feature>
<dbReference type="InterPro" id="IPR003736">
    <property type="entry name" value="PAAI_dom"/>
</dbReference>
<dbReference type="Pfam" id="PF03061">
    <property type="entry name" value="4HBT"/>
    <property type="match status" value="1"/>
</dbReference>
<evidence type="ECO:0000313" key="3">
    <source>
        <dbReference type="EMBL" id="AZG46590.1"/>
    </source>
</evidence>
<keyword evidence="4" id="KW-1185">Reference proteome</keyword>
<dbReference type="Proteomes" id="UP000271469">
    <property type="component" value="Chromosome"/>
</dbReference>
<evidence type="ECO:0000256" key="1">
    <source>
        <dbReference type="ARBA" id="ARBA00022801"/>
    </source>
</evidence>
<evidence type="ECO:0000259" key="2">
    <source>
        <dbReference type="Pfam" id="PF03061"/>
    </source>
</evidence>
<dbReference type="KEGG" id="gom:D7316_03191"/>
<dbReference type="EMBL" id="CP033972">
    <property type="protein sequence ID" value="AZG46590.1"/>
    <property type="molecule type" value="Genomic_DNA"/>
</dbReference>
<reference evidence="3 4" key="1">
    <citation type="submission" date="2018-11" db="EMBL/GenBank/DDBJ databases">
        <title>Gordonia insulae sp. nov., isolated from an island soil.</title>
        <authorList>
            <person name="Kim Y.S."/>
            <person name="Kim S.B."/>
        </authorList>
    </citation>
    <scope>NUCLEOTIDE SEQUENCE [LARGE SCALE GENOMIC DNA]</scope>
    <source>
        <strain evidence="3 4">MMS17-SY073</strain>
    </source>
</reference>
<dbReference type="RefSeq" id="WP_124709077.1">
    <property type="nucleotide sequence ID" value="NZ_CP033972.1"/>
</dbReference>
<sequence>MAAVVDAKGVIAVDDPPITAVLGNPEAVFGVHSVIGTSSNTAGAMTTGEWLVGEDGRIAYGALCVFIDTAIGSPAVAHRPRNAWAVTTDLSITFCGAPVVDGSDLRSSSRTIFRDERSAVSDGEIVTFGGDVVAKAVERVVFTLDQSISNAQTAPEAIDRGSGNVITLLGGRCRSDASVLDVGRLCLNPAGSLHGGVAAFMSERAATATVDTCTDGLTPTLLQMSYIRPGRADSRLVFRCLPLHVGRNSAVVRVESRTSDDRLCTVASVSYHRR</sequence>
<protein>
    <recommendedName>
        <fullName evidence="2">Thioesterase domain-containing protein</fullName>
    </recommendedName>
</protein>
<proteinExistence type="predicted"/>
<dbReference type="InterPro" id="IPR029069">
    <property type="entry name" value="HotDog_dom_sf"/>
</dbReference>
<organism evidence="3 4">
    <name type="scientific">Gordonia insulae</name>
    <dbReference type="NCBI Taxonomy" id="2420509"/>
    <lineage>
        <taxon>Bacteria</taxon>
        <taxon>Bacillati</taxon>
        <taxon>Actinomycetota</taxon>
        <taxon>Actinomycetes</taxon>
        <taxon>Mycobacteriales</taxon>
        <taxon>Gordoniaceae</taxon>
        <taxon>Gordonia</taxon>
    </lineage>
</organism>
<gene>
    <name evidence="3" type="ORF">D7316_03191</name>
</gene>
<name>A0A3G8JQZ0_9ACTN</name>
<dbReference type="AlphaFoldDB" id="A0A3G8JQZ0"/>
<dbReference type="OrthoDB" id="4380101at2"/>
<dbReference type="SUPFAM" id="SSF54637">
    <property type="entry name" value="Thioesterase/thiol ester dehydrase-isomerase"/>
    <property type="match status" value="2"/>
</dbReference>
<keyword evidence="1" id="KW-0378">Hydrolase</keyword>
<dbReference type="NCBIfam" id="TIGR00369">
    <property type="entry name" value="unchar_dom_1"/>
    <property type="match status" value="1"/>
</dbReference>
<dbReference type="InterPro" id="IPR006683">
    <property type="entry name" value="Thioestr_dom"/>
</dbReference>